<accession>A0A238K752</accession>
<protein>
    <submittedName>
        <fullName evidence="3">4-hydroxyacetophenone monooxygenase</fullName>
        <ecNumber evidence="3">1.14.13.84</ecNumber>
    </submittedName>
</protein>
<dbReference type="Pfam" id="PF13738">
    <property type="entry name" value="Pyr_redox_3"/>
    <property type="match status" value="1"/>
</dbReference>
<dbReference type="AlphaFoldDB" id="A0A238K752"/>
<dbReference type="InterPro" id="IPR050982">
    <property type="entry name" value="Auxin_biosynth/cation_transpt"/>
</dbReference>
<dbReference type="Proteomes" id="UP000207598">
    <property type="component" value="Unassembled WGS sequence"/>
</dbReference>
<evidence type="ECO:0000256" key="1">
    <source>
        <dbReference type="ARBA" id="ARBA00023002"/>
    </source>
</evidence>
<dbReference type="PRINTS" id="PR00411">
    <property type="entry name" value="PNDRDTASEI"/>
</dbReference>
<evidence type="ECO:0000313" key="4">
    <source>
        <dbReference type="Proteomes" id="UP000207598"/>
    </source>
</evidence>
<dbReference type="PANTHER" id="PTHR43539:SF68">
    <property type="entry name" value="FLAVIN-BINDING MONOOXYGENASE-LIKE PROTEIN (AFU_ORTHOLOGUE AFUA_4G09220)"/>
    <property type="match status" value="1"/>
</dbReference>
<organism evidence="3 4">
    <name type="scientific">Maliponia aquimaris</name>
    <dbReference type="NCBI Taxonomy" id="1673631"/>
    <lineage>
        <taxon>Bacteria</taxon>
        <taxon>Pseudomonadati</taxon>
        <taxon>Pseudomonadota</taxon>
        <taxon>Alphaproteobacteria</taxon>
        <taxon>Rhodobacterales</taxon>
        <taxon>Paracoccaceae</taxon>
        <taxon>Maliponia</taxon>
    </lineage>
</organism>
<evidence type="ECO:0000313" key="3">
    <source>
        <dbReference type="EMBL" id="SMX38751.1"/>
    </source>
</evidence>
<keyword evidence="4" id="KW-1185">Reference proteome</keyword>
<dbReference type="EC" id="1.14.13.84" evidence="3"/>
<keyword evidence="1 3" id="KW-0560">Oxidoreductase</keyword>
<feature type="compositionally biased region" description="Basic and acidic residues" evidence="2">
    <location>
        <begin position="312"/>
        <end position="328"/>
    </location>
</feature>
<sequence length="599" mass="67220">MLDSTLSDQTQAVLDDFGAALEAGDIARAREMFVDDCYWRDLVSFTWNLKTMEGKDQVEDMLKHQLATTKPTGWALAEGETPTEDGGITTAWITFETGVARGYGLVRLRDGKIWTLLTTMVELKGHEEPKGFARPLGAKHGADKHRPTWKEEREQEAKELGYTKQPYVVIIGGGQGGIALGARLRQLGVPTIIVEKNDRPGDSWRNRYKSLCLHDPVWYDHLPYIKFPENWPIFSPKDKIGDWLEMYTKVMELNYWTRTTAKSASYDEKTKEWTVVVDRDGKEVVLKPKHLVMATGMSGKPRMPNFPGMDTFKGDQHHSSQHPGPDKYKGKKAVVIGSNNSAHDICAALWENDVDVTMVQRSSTHIVRSDTLMDVGLGALYSEEAVNNGVTTEKADLIFASLPYAILHEFQIPAYAEMKKRDAAFYEGLEKAGFWLDWGDDDSGLFMKYLRRGSGYYIDIGASQLIIDGQIKLKRGQVVSVDETGVNLDDGTHLDADVIVYATGYNSMNGWVADLMGQEAADRLGKVWGLGSNTTKDPGPWEGEQRNMWKPTQVEALWMHGGNLHQSRHYSQFLALQLKARMEGIPTPVYALQEVHHTS</sequence>
<dbReference type="GO" id="GO:0033767">
    <property type="term" value="F:4-hydroxyacetophenone monooxygenase activity"/>
    <property type="evidence" value="ECO:0007669"/>
    <property type="project" value="UniProtKB-EC"/>
</dbReference>
<reference evidence="3 4" key="1">
    <citation type="submission" date="2017-05" db="EMBL/GenBank/DDBJ databases">
        <authorList>
            <person name="Song R."/>
            <person name="Chenine A.L."/>
            <person name="Ruprecht R.M."/>
        </authorList>
    </citation>
    <scope>NUCLEOTIDE SEQUENCE [LARGE SCALE GENOMIC DNA]</scope>
    <source>
        <strain evidence="3 4">CECT 8898</strain>
    </source>
</reference>
<feature type="region of interest" description="Disordered" evidence="2">
    <location>
        <begin position="132"/>
        <end position="153"/>
    </location>
</feature>
<dbReference type="RefSeq" id="WP_094020546.1">
    <property type="nucleotide sequence ID" value="NZ_FXYF01000004.1"/>
</dbReference>
<dbReference type="InterPro" id="IPR036188">
    <property type="entry name" value="FAD/NAD-bd_sf"/>
</dbReference>
<keyword evidence="3" id="KW-0503">Monooxygenase</keyword>
<gene>
    <name evidence="3" type="primary">hapE</name>
    <name evidence="3" type="ORF">MAA8898_01701</name>
</gene>
<dbReference type="SUPFAM" id="SSF51905">
    <property type="entry name" value="FAD/NAD(P)-binding domain"/>
    <property type="match status" value="2"/>
</dbReference>
<dbReference type="GO" id="GO:0050660">
    <property type="term" value="F:flavin adenine dinucleotide binding"/>
    <property type="evidence" value="ECO:0007669"/>
    <property type="project" value="TreeGrafter"/>
</dbReference>
<proteinExistence type="predicted"/>
<dbReference type="OrthoDB" id="9808049at2"/>
<dbReference type="EMBL" id="FXYF01000004">
    <property type="protein sequence ID" value="SMX38751.1"/>
    <property type="molecule type" value="Genomic_DNA"/>
</dbReference>
<evidence type="ECO:0000256" key="2">
    <source>
        <dbReference type="SAM" id="MobiDB-lite"/>
    </source>
</evidence>
<dbReference type="SUPFAM" id="SSF54427">
    <property type="entry name" value="NTF2-like"/>
    <property type="match status" value="1"/>
</dbReference>
<dbReference type="PANTHER" id="PTHR43539">
    <property type="entry name" value="FLAVIN-BINDING MONOOXYGENASE-LIKE PROTEIN (AFU_ORTHOLOGUE AFUA_4G09220)"/>
    <property type="match status" value="1"/>
</dbReference>
<feature type="region of interest" description="Disordered" evidence="2">
    <location>
        <begin position="310"/>
        <end position="330"/>
    </location>
</feature>
<feature type="compositionally biased region" description="Basic and acidic residues" evidence="2">
    <location>
        <begin position="140"/>
        <end position="153"/>
    </location>
</feature>
<dbReference type="Gene3D" id="3.10.450.50">
    <property type="match status" value="1"/>
</dbReference>
<dbReference type="Gene3D" id="3.50.50.60">
    <property type="entry name" value="FAD/NAD(P)-binding domain"/>
    <property type="match status" value="2"/>
</dbReference>
<name>A0A238K752_9RHOB</name>
<dbReference type="InterPro" id="IPR032710">
    <property type="entry name" value="NTF2-like_dom_sf"/>
</dbReference>